<feature type="signal peptide" evidence="5">
    <location>
        <begin position="1"/>
        <end position="18"/>
    </location>
</feature>
<dbReference type="Pfam" id="PF01510">
    <property type="entry name" value="Amidase_2"/>
    <property type="match status" value="1"/>
</dbReference>
<evidence type="ECO:0000313" key="8">
    <source>
        <dbReference type="Proteomes" id="UP001160550"/>
    </source>
</evidence>
<evidence type="ECO:0000256" key="1">
    <source>
        <dbReference type="ARBA" id="ARBA00001561"/>
    </source>
</evidence>
<dbReference type="PANTHER" id="PTHR30417">
    <property type="entry name" value="N-ACETYLMURAMOYL-L-ALANINE AMIDASE AMID"/>
    <property type="match status" value="1"/>
</dbReference>
<reference evidence="7" key="1">
    <citation type="journal article" date="2007" name="Int. J. Syst. Evol. Microbiol.">
        <title>Luteimonas composti sp. nov., a moderately thermophilic bacterium isolated from food waste.</title>
        <authorList>
            <person name="Young C.C."/>
            <person name="Kampfer P."/>
            <person name="Chen W.M."/>
            <person name="Yen W.S."/>
            <person name="Arun A.B."/>
            <person name="Lai W.A."/>
            <person name="Shen F.T."/>
            <person name="Rekha P.D."/>
            <person name="Lin K.Y."/>
            <person name="Chou J.H."/>
        </authorList>
    </citation>
    <scope>NUCLEOTIDE SEQUENCE</scope>
    <source>
        <strain evidence="7">CC-YY355</strain>
    </source>
</reference>
<comment type="catalytic activity">
    <reaction evidence="1">
        <text>Hydrolyzes the link between N-acetylmuramoyl residues and L-amino acid residues in certain cell-wall glycopeptides.</text>
        <dbReference type="EC" id="3.5.1.28"/>
    </reaction>
</comment>
<name>A0ABT6MMQ0_9GAMM</name>
<dbReference type="GO" id="GO:0008745">
    <property type="term" value="F:N-acetylmuramoyl-L-alanine amidase activity"/>
    <property type="evidence" value="ECO:0007669"/>
    <property type="project" value="UniProtKB-EC"/>
</dbReference>
<dbReference type="SMART" id="SM00644">
    <property type="entry name" value="Ami_2"/>
    <property type="match status" value="1"/>
</dbReference>
<dbReference type="EMBL" id="JARYGX010000007">
    <property type="protein sequence ID" value="MDH7451871.1"/>
    <property type="molecule type" value="Genomic_DNA"/>
</dbReference>
<keyword evidence="8" id="KW-1185">Reference proteome</keyword>
<dbReference type="PROSITE" id="PS51257">
    <property type="entry name" value="PROKAR_LIPOPROTEIN"/>
    <property type="match status" value="1"/>
</dbReference>
<dbReference type="PANTHER" id="PTHR30417:SF1">
    <property type="entry name" value="N-ACETYLMURAMOYL-L-ALANINE AMIDASE AMID"/>
    <property type="match status" value="1"/>
</dbReference>
<gene>
    <name evidence="7" type="ORF">QF205_02100</name>
</gene>
<dbReference type="InterPro" id="IPR002502">
    <property type="entry name" value="Amidase_domain"/>
</dbReference>
<protein>
    <recommendedName>
        <fullName evidence="2">N-acetylmuramoyl-L-alanine amidase</fullName>
        <ecNumber evidence="2">3.5.1.28</ecNumber>
    </recommendedName>
</protein>
<keyword evidence="5" id="KW-0732">Signal</keyword>
<evidence type="ECO:0000259" key="6">
    <source>
        <dbReference type="SMART" id="SM00644"/>
    </source>
</evidence>
<dbReference type="CDD" id="cd06583">
    <property type="entry name" value="PGRP"/>
    <property type="match status" value="1"/>
</dbReference>
<evidence type="ECO:0000256" key="5">
    <source>
        <dbReference type="SAM" id="SignalP"/>
    </source>
</evidence>
<keyword evidence="3 7" id="KW-0378">Hydrolase</keyword>
<dbReference type="RefSeq" id="WP_280941078.1">
    <property type="nucleotide sequence ID" value="NZ_JARYGX010000007.1"/>
</dbReference>
<feature type="domain" description="N-acetylmuramoyl-L-alanine amidase" evidence="6">
    <location>
        <begin position="31"/>
        <end position="166"/>
    </location>
</feature>
<dbReference type="Gene3D" id="3.40.80.10">
    <property type="entry name" value="Peptidoglycan recognition protein-like"/>
    <property type="match status" value="1"/>
</dbReference>
<dbReference type="InterPro" id="IPR036505">
    <property type="entry name" value="Amidase/PGRP_sf"/>
</dbReference>
<keyword evidence="4" id="KW-0961">Cell wall biogenesis/degradation</keyword>
<dbReference type="SUPFAM" id="SSF55846">
    <property type="entry name" value="N-acetylmuramoyl-L-alanine amidase-like"/>
    <property type="match status" value="1"/>
</dbReference>
<evidence type="ECO:0000256" key="4">
    <source>
        <dbReference type="ARBA" id="ARBA00023316"/>
    </source>
</evidence>
<evidence type="ECO:0000256" key="3">
    <source>
        <dbReference type="ARBA" id="ARBA00022801"/>
    </source>
</evidence>
<comment type="caution">
    <text evidence="7">The sequence shown here is derived from an EMBL/GenBank/DDBJ whole genome shotgun (WGS) entry which is preliminary data.</text>
</comment>
<accession>A0ABT6MMQ0</accession>
<dbReference type="EC" id="3.5.1.28" evidence="2"/>
<sequence>MTRPLRLFGAAACAIALAACQHTAPRNPMATWVPSDNHDTRRAQVIVLHYTEQDSVEQSLRTLRTRNRGGPVSAHYLVGEDGRIYQLVSDEHRAWHAGAGSWGTIHELNSASIGIEIDNDGVEPFSDAQVAAVIALLEDLTTRHRIPKTAVIGHSDLAPGRKIDPGPLFPWKRLHDAGFGIWPDADAPLPPPEFDPIDALRLVGYAVDRPEAAIHSYRMRFRGDNARTLDSEDLRILYALSRRASPVASGQATATD</sequence>
<evidence type="ECO:0000313" key="7">
    <source>
        <dbReference type="EMBL" id="MDH7451871.1"/>
    </source>
</evidence>
<organism evidence="7 8">
    <name type="scientific">Luteimonas composti</name>
    <dbReference type="NCBI Taxonomy" id="398257"/>
    <lineage>
        <taxon>Bacteria</taxon>
        <taxon>Pseudomonadati</taxon>
        <taxon>Pseudomonadota</taxon>
        <taxon>Gammaproteobacteria</taxon>
        <taxon>Lysobacterales</taxon>
        <taxon>Lysobacteraceae</taxon>
        <taxon>Luteimonas</taxon>
    </lineage>
</organism>
<dbReference type="Proteomes" id="UP001160550">
    <property type="component" value="Unassembled WGS sequence"/>
</dbReference>
<reference evidence="7" key="2">
    <citation type="submission" date="2023-04" db="EMBL/GenBank/DDBJ databases">
        <authorList>
            <person name="Sun J.-Q."/>
        </authorList>
    </citation>
    <scope>NUCLEOTIDE SEQUENCE</scope>
    <source>
        <strain evidence="7">CC-YY355</strain>
    </source>
</reference>
<proteinExistence type="predicted"/>
<evidence type="ECO:0000256" key="2">
    <source>
        <dbReference type="ARBA" id="ARBA00011901"/>
    </source>
</evidence>
<dbReference type="InterPro" id="IPR051206">
    <property type="entry name" value="NAMLAA_amidase_2"/>
</dbReference>
<feature type="chain" id="PRO_5047531330" description="N-acetylmuramoyl-L-alanine amidase" evidence="5">
    <location>
        <begin position="19"/>
        <end position="256"/>
    </location>
</feature>